<keyword evidence="2" id="KW-1185">Reference proteome</keyword>
<comment type="caution">
    <text evidence="1">The sequence shown here is derived from an EMBL/GenBank/DDBJ whole genome shotgun (WGS) entry which is preliminary data.</text>
</comment>
<dbReference type="AlphaFoldDB" id="A0A4Y2C0B6"/>
<organism evidence="1 2">
    <name type="scientific">Araneus ventricosus</name>
    <name type="common">Orbweaver spider</name>
    <name type="synonym">Epeira ventricosa</name>
    <dbReference type="NCBI Taxonomy" id="182803"/>
    <lineage>
        <taxon>Eukaryota</taxon>
        <taxon>Metazoa</taxon>
        <taxon>Ecdysozoa</taxon>
        <taxon>Arthropoda</taxon>
        <taxon>Chelicerata</taxon>
        <taxon>Arachnida</taxon>
        <taxon>Araneae</taxon>
        <taxon>Araneomorphae</taxon>
        <taxon>Entelegynae</taxon>
        <taxon>Araneoidea</taxon>
        <taxon>Araneidae</taxon>
        <taxon>Araneus</taxon>
    </lineage>
</organism>
<evidence type="ECO:0000313" key="1">
    <source>
        <dbReference type="EMBL" id="GBL97842.1"/>
    </source>
</evidence>
<evidence type="ECO:0000313" key="2">
    <source>
        <dbReference type="Proteomes" id="UP000499080"/>
    </source>
</evidence>
<name>A0A4Y2C0B6_ARAVE</name>
<dbReference type="EMBL" id="BGPR01000133">
    <property type="protein sequence ID" value="GBL97842.1"/>
    <property type="molecule type" value="Genomic_DNA"/>
</dbReference>
<reference evidence="1 2" key="1">
    <citation type="journal article" date="2019" name="Sci. Rep.">
        <title>Orb-weaving spider Araneus ventricosus genome elucidates the spidroin gene catalogue.</title>
        <authorList>
            <person name="Kono N."/>
            <person name="Nakamura H."/>
            <person name="Ohtoshi R."/>
            <person name="Moran D.A.P."/>
            <person name="Shinohara A."/>
            <person name="Yoshida Y."/>
            <person name="Fujiwara M."/>
            <person name="Mori M."/>
            <person name="Tomita M."/>
            <person name="Arakawa K."/>
        </authorList>
    </citation>
    <scope>NUCLEOTIDE SEQUENCE [LARGE SCALE GENOMIC DNA]</scope>
</reference>
<accession>A0A4Y2C0B6</accession>
<evidence type="ECO:0008006" key="3">
    <source>
        <dbReference type="Google" id="ProtNLM"/>
    </source>
</evidence>
<proteinExistence type="predicted"/>
<gene>
    <name evidence="1" type="ORF">AVEN_231989_1</name>
</gene>
<dbReference type="Proteomes" id="UP000499080">
    <property type="component" value="Unassembled WGS sequence"/>
</dbReference>
<sequence length="211" mass="23818">MIHLLYAGKKIIGLEVKNILERVIQDDSFNENTDSIVENNLDSSSLKNDLTLQKELQMQIQQDMKTYSINTKKEEDFEKILKKEMTAYESEGVRGKYLSSIHEYLLVIKPSVEAEMAFSAAGYICSSWDGASLASNIVIARRSVPSRVVLSRFLFCAASYSEVTGDASAIYRQSAGFPLFYILTVDVYESLAPILHQNDSLWVDLFVHIRA</sequence>
<protein>
    <recommendedName>
        <fullName evidence="3">HAT C-terminal dimerisation domain-containing protein</fullName>
    </recommendedName>
</protein>